<dbReference type="InterPro" id="IPR051877">
    <property type="entry name" value="Centriole_BasalBody_StrucProt"/>
</dbReference>
<feature type="compositionally biased region" description="Basic residues" evidence="6">
    <location>
        <begin position="354"/>
        <end position="364"/>
    </location>
</feature>
<keyword evidence="8" id="KW-1185">Reference proteome</keyword>
<feature type="coiled-coil region" evidence="5">
    <location>
        <begin position="581"/>
        <end position="636"/>
    </location>
</feature>
<keyword evidence="5" id="KW-0175">Coiled coil</keyword>
<sequence>MAQSCSSKAARILELREEGWRRHSPAHARSIQVRHRRQRVRIKWWKRRLRLLGDGTLGWYDQALRGRTPARRGWTRKRPLLRGLKGGQVDVRVATCVGAHARLVVPARGRVKPGSRLPLPPTGAGPRRFRCGRGGERGGGWRRGGTWISGAGKGPPVVSMSSSEEAGPRSPGRDSELQVTTKEHDFGLGAPFSEAEKYQNTLQLEQEVRNQDKFISALKLQVEDLKQTNHGLEEYVRKLLDSKEVVSSQIDDLTSHNEHLCKELIKIDQLAEQLEKEKNFVVDTADKELEEAKIELICQQNNIIVLEDTIKRLRSIILETEKAQNKSPSRLDSFVKTLEADRDYYKSEAQNLRKMIRSRSKSPRRPSPSSRGTNCDVELLKTTRDREELKCMLEKYERHLAEIQGNVKVLTSERDKTFLLYEQAQEEIARLRREMMKNCKSPKSTTAHAILRRVETERDVAFTDLRRMTTERDSLRERLKIAQETAFNEKAHLEQRIEELECTVHNLDDERMEQMSNMTLMKETITTVEKEMKSLARKAMDTESELGRQKAENNSLRLLYENTEKDLSDTQRHLAKKKYELQLTQEKIMCLDEKIDNFTRQSIAQREEISILGATLNDLAKEKECLQACLDKKSENIASLGESLAMKEKTISGMKNIIAEMEQASRQSTEALIMCEQDISRMRRQLDETNDELAQIARERDILAHENDTVQEQFSKAKQENQALSKKLNDTHNELNDIKQKVQDTNLEVNKLKSILKSEESENRQIMDQLRKANEDAENWENKARQAEADNNTLKLELITAEAEGNRLKEKVDSLNREVEQHLNAERSYKSQISTLHKSVVKMEEELQKVQFEKVSALADLSSTRELCIKLDSSKELLNRQLVAKDQEIEMMENELDSARSEIELLRSQMTNERISMQNLEALLVANRDKEYQSQIALQEKESEIQLLKEHLCLAESKMAIQSRDVAQFRNVVTQLEADLDITKRQLGTERFERERAVQELRRQNYSSNAYHLNTTMKPNTKCHSPERAHHRSPDRGLDRSLEENLCYRDF</sequence>
<feature type="coiled-coil region" evidence="5">
    <location>
        <begin position="672"/>
        <end position="832"/>
    </location>
</feature>
<evidence type="ECO:0000256" key="3">
    <source>
        <dbReference type="ARBA" id="ARBA00023212"/>
    </source>
</evidence>
<evidence type="ECO:0000313" key="7">
    <source>
        <dbReference type="EMBL" id="VFV42785.1"/>
    </source>
</evidence>
<dbReference type="Proteomes" id="UP000386466">
    <property type="component" value="Unassembled WGS sequence"/>
</dbReference>
<proteinExistence type="inferred from homology"/>
<dbReference type="PANTHER" id="PTHR20544">
    <property type="entry name" value="CENTROSOMAL PROTEIN CEP135"/>
    <property type="match status" value="1"/>
</dbReference>
<reference evidence="7 8" key="1">
    <citation type="submission" date="2019-01" db="EMBL/GenBank/DDBJ databases">
        <authorList>
            <person name="Alioto T."/>
            <person name="Alioto T."/>
        </authorList>
    </citation>
    <scope>NUCLEOTIDE SEQUENCE [LARGE SCALE GENOMIC DNA]</scope>
</reference>
<evidence type="ECO:0000256" key="1">
    <source>
        <dbReference type="ARBA" id="ARBA00004114"/>
    </source>
</evidence>
<feature type="compositionally biased region" description="Basic and acidic residues" evidence="6">
    <location>
        <begin position="1024"/>
        <end position="1038"/>
    </location>
</feature>
<name>A0A485P9J3_LYNPA</name>
<protein>
    <submittedName>
        <fullName evidence="7">Testis-specific gene 10</fullName>
    </submittedName>
</protein>
<evidence type="ECO:0000256" key="6">
    <source>
        <dbReference type="SAM" id="MobiDB-lite"/>
    </source>
</evidence>
<feature type="region of interest" description="Disordered" evidence="6">
    <location>
        <begin position="1013"/>
        <end position="1038"/>
    </location>
</feature>
<organism evidence="7 8">
    <name type="scientific">Lynx pardinus</name>
    <name type="common">Iberian lynx</name>
    <name type="synonym">Felis pardina</name>
    <dbReference type="NCBI Taxonomy" id="191816"/>
    <lineage>
        <taxon>Eukaryota</taxon>
        <taxon>Metazoa</taxon>
        <taxon>Chordata</taxon>
        <taxon>Craniata</taxon>
        <taxon>Vertebrata</taxon>
        <taxon>Euteleostomi</taxon>
        <taxon>Mammalia</taxon>
        <taxon>Eutheria</taxon>
        <taxon>Laurasiatheria</taxon>
        <taxon>Carnivora</taxon>
        <taxon>Feliformia</taxon>
        <taxon>Felidae</taxon>
        <taxon>Felinae</taxon>
        <taxon>Lynx</taxon>
    </lineage>
</organism>
<gene>
    <name evidence="7" type="ORF">LYPA_23C015350</name>
</gene>
<evidence type="ECO:0000256" key="4">
    <source>
        <dbReference type="ARBA" id="ARBA00038123"/>
    </source>
</evidence>
<feature type="region of interest" description="Disordered" evidence="6">
    <location>
        <begin position="354"/>
        <end position="375"/>
    </location>
</feature>
<comment type="similarity">
    <text evidence="4">Belongs to the CEP135/TSGA10 family.</text>
</comment>
<feature type="coiled-coil region" evidence="5">
    <location>
        <begin position="215"/>
        <end position="309"/>
    </location>
</feature>
<dbReference type="EMBL" id="CAAGRJ010032568">
    <property type="protein sequence ID" value="VFV42785.1"/>
    <property type="molecule type" value="Genomic_DNA"/>
</dbReference>
<keyword evidence="2" id="KW-0963">Cytoplasm</keyword>
<keyword evidence="3" id="KW-0206">Cytoskeleton</keyword>
<dbReference type="GO" id="GO:0005814">
    <property type="term" value="C:centriole"/>
    <property type="evidence" value="ECO:0007669"/>
    <property type="project" value="UniProtKB-SubCell"/>
</dbReference>
<feature type="coiled-coil region" evidence="5">
    <location>
        <begin position="379"/>
        <end position="441"/>
    </location>
</feature>
<feature type="coiled-coil region" evidence="5">
    <location>
        <begin position="465"/>
        <end position="552"/>
    </location>
</feature>
<dbReference type="AlphaFoldDB" id="A0A485P9J3"/>
<evidence type="ECO:0000256" key="2">
    <source>
        <dbReference type="ARBA" id="ARBA00022490"/>
    </source>
</evidence>
<dbReference type="PANTHER" id="PTHR20544:SF2">
    <property type="entry name" value="TESTIS SPECIFIC 10"/>
    <property type="match status" value="1"/>
</dbReference>
<evidence type="ECO:0000313" key="8">
    <source>
        <dbReference type="Proteomes" id="UP000386466"/>
    </source>
</evidence>
<feature type="coiled-coil region" evidence="5">
    <location>
        <begin position="875"/>
        <end position="923"/>
    </location>
</feature>
<feature type="region of interest" description="Disordered" evidence="6">
    <location>
        <begin position="114"/>
        <end position="176"/>
    </location>
</feature>
<dbReference type="SUPFAM" id="SSF57997">
    <property type="entry name" value="Tropomyosin"/>
    <property type="match status" value="1"/>
</dbReference>
<feature type="compositionally biased region" description="Polar residues" evidence="6">
    <location>
        <begin position="1013"/>
        <end position="1023"/>
    </location>
</feature>
<evidence type="ECO:0000256" key="5">
    <source>
        <dbReference type="SAM" id="Coils"/>
    </source>
</evidence>
<accession>A0A485P9J3</accession>
<comment type="subcellular location">
    <subcellularLocation>
        <location evidence="1">Cytoplasm</location>
        <location evidence="1">Cytoskeleton</location>
        <location evidence="1">Microtubule organizing center</location>
        <location evidence="1">Centrosome</location>
        <location evidence="1">Centriole</location>
    </subcellularLocation>
</comment>